<dbReference type="Proteomes" id="UP000201613">
    <property type="component" value="Unassembled WGS sequence"/>
</dbReference>
<reference evidence="3 4" key="1">
    <citation type="submission" date="2017-05" db="EMBL/GenBank/DDBJ databases">
        <authorList>
            <person name="Song R."/>
            <person name="Chenine A.L."/>
            <person name="Ruprecht R.M."/>
        </authorList>
    </citation>
    <scope>NUCLEOTIDE SEQUENCE [LARGE SCALE GENOMIC DNA]</scope>
    <source>
        <strain evidence="3 4">CECT 8899</strain>
    </source>
</reference>
<proteinExistence type="predicted"/>
<organism evidence="3 4">
    <name type="scientific">Flavimaricola marinus</name>
    <dbReference type="NCBI Taxonomy" id="1819565"/>
    <lineage>
        <taxon>Bacteria</taxon>
        <taxon>Pseudomonadati</taxon>
        <taxon>Pseudomonadota</taxon>
        <taxon>Alphaproteobacteria</taxon>
        <taxon>Rhodobacterales</taxon>
        <taxon>Paracoccaceae</taxon>
        <taxon>Flavimaricola</taxon>
    </lineage>
</organism>
<keyword evidence="4" id="KW-1185">Reference proteome</keyword>
<sequence>MGVGGQRGFAFAARMIETACILVRFGFCAPMTDPTIYEERLAHLIRTVDELSDVVARQDREIAVLTRRVEMLMQREAERETDASGTVPLADQRPPHW</sequence>
<dbReference type="AlphaFoldDB" id="A0A238LAJ9"/>
<dbReference type="EMBL" id="FXZK01000001">
    <property type="protein sequence ID" value="SMY05986.1"/>
    <property type="molecule type" value="Genomic_DNA"/>
</dbReference>
<feature type="region of interest" description="Disordered" evidence="2">
    <location>
        <begin position="76"/>
        <end position="97"/>
    </location>
</feature>
<keyword evidence="1" id="KW-0175">Coiled coil</keyword>
<evidence type="ECO:0000256" key="2">
    <source>
        <dbReference type="SAM" id="MobiDB-lite"/>
    </source>
</evidence>
<protein>
    <recommendedName>
        <fullName evidence="5">Protein SlyX</fullName>
    </recommendedName>
</protein>
<evidence type="ECO:0000313" key="4">
    <source>
        <dbReference type="Proteomes" id="UP000201613"/>
    </source>
</evidence>
<evidence type="ECO:0000256" key="1">
    <source>
        <dbReference type="SAM" id="Coils"/>
    </source>
</evidence>
<dbReference type="Pfam" id="PF04102">
    <property type="entry name" value="SlyX"/>
    <property type="match status" value="1"/>
</dbReference>
<accession>A0A238LAJ9</accession>
<gene>
    <name evidence="3" type="ORF">LOM8899_00107</name>
</gene>
<name>A0A238LAJ9_9RHOB</name>
<feature type="coiled-coil region" evidence="1">
    <location>
        <begin position="48"/>
        <end position="75"/>
    </location>
</feature>
<dbReference type="InterPro" id="IPR007236">
    <property type="entry name" value="SlyX"/>
</dbReference>
<evidence type="ECO:0000313" key="3">
    <source>
        <dbReference type="EMBL" id="SMY05986.1"/>
    </source>
</evidence>
<evidence type="ECO:0008006" key="5">
    <source>
        <dbReference type="Google" id="ProtNLM"/>
    </source>
</evidence>